<evidence type="ECO:0000313" key="4">
    <source>
        <dbReference type="Proteomes" id="UP001589887"/>
    </source>
</evidence>
<evidence type="ECO:0000313" key="3">
    <source>
        <dbReference type="EMBL" id="MFC0842628.1"/>
    </source>
</evidence>
<dbReference type="Gene3D" id="2.80.10.50">
    <property type="match status" value="1"/>
</dbReference>
<dbReference type="SMART" id="SM00458">
    <property type="entry name" value="RICIN"/>
    <property type="match status" value="1"/>
</dbReference>
<keyword evidence="4" id="KW-1185">Reference proteome</keyword>
<dbReference type="PROSITE" id="PS50231">
    <property type="entry name" value="RICIN_B_LECTIN"/>
    <property type="match status" value="1"/>
</dbReference>
<keyword evidence="1" id="KW-0732">Signal</keyword>
<protein>
    <submittedName>
        <fullName evidence="3">RICIN domain-containing protein</fullName>
    </submittedName>
</protein>
<dbReference type="InterPro" id="IPR035992">
    <property type="entry name" value="Ricin_B-like_lectins"/>
</dbReference>
<dbReference type="InterPro" id="IPR000772">
    <property type="entry name" value="Ricin_B_lectin"/>
</dbReference>
<reference evidence="3 4" key="1">
    <citation type="submission" date="2024-09" db="EMBL/GenBank/DDBJ databases">
        <authorList>
            <person name="Sun Q."/>
            <person name="Mori K."/>
        </authorList>
    </citation>
    <scope>NUCLEOTIDE SEQUENCE [LARGE SCALE GENOMIC DNA]</scope>
    <source>
        <strain evidence="3 4">JCM 4557</strain>
    </source>
</reference>
<feature type="chain" id="PRO_5045101326" evidence="1">
    <location>
        <begin position="30"/>
        <end position="215"/>
    </location>
</feature>
<dbReference type="CDD" id="cd00161">
    <property type="entry name" value="beta-trefoil_Ricin-like"/>
    <property type="match status" value="1"/>
</dbReference>
<gene>
    <name evidence="3" type="ORF">ACFH04_02610</name>
</gene>
<comment type="caution">
    <text evidence="3">The sequence shown here is derived from an EMBL/GenBank/DDBJ whole genome shotgun (WGS) entry which is preliminary data.</text>
</comment>
<feature type="domain" description="Ricin B lectin" evidence="2">
    <location>
        <begin position="67"/>
        <end position="215"/>
    </location>
</feature>
<dbReference type="SUPFAM" id="SSF50370">
    <property type="entry name" value="Ricin B-like lectins"/>
    <property type="match status" value="1"/>
</dbReference>
<evidence type="ECO:0000256" key="1">
    <source>
        <dbReference type="SAM" id="SignalP"/>
    </source>
</evidence>
<proteinExistence type="predicted"/>
<dbReference type="EMBL" id="JBHMQV010000001">
    <property type="protein sequence ID" value="MFC0842628.1"/>
    <property type="molecule type" value="Genomic_DNA"/>
</dbReference>
<accession>A0ABV6T9Z9</accession>
<dbReference type="Pfam" id="PF00652">
    <property type="entry name" value="Ricin_B_lectin"/>
    <property type="match status" value="1"/>
</dbReference>
<feature type="signal peptide" evidence="1">
    <location>
        <begin position="1"/>
        <end position="29"/>
    </location>
</feature>
<organism evidence="3 4">
    <name type="scientific">Streptomyces noboritoensis</name>
    <dbReference type="NCBI Taxonomy" id="67337"/>
    <lineage>
        <taxon>Bacteria</taxon>
        <taxon>Bacillati</taxon>
        <taxon>Actinomycetota</taxon>
        <taxon>Actinomycetes</taxon>
        <taxon>Kitasatosporales</taxon>
        <taxon>Streptomycetaceae</taxon>
        <taxon>Streptomyces</taxon>
    </lineage>
</organism>
<name>A0ABV6T9Z9_9ACTN</name>
<sequence length="215" mass="22791">MKPVRRLVGTLSAGVTLLALAFTAAPAHAAPAGPAAPSSSSVRIASPAKTTALPHAPQHLAPAATTYGPYLVKNVVTGKCIDLPNYGAGTVNGPVNEYTCNGSSGDNQLFYWDYVGNSSNGYPLYNLRNAKDNLCLDVPNYGSVNAGTKVSEFYCNQTTGDNQLYGRVDRSDGFWLVNLASGLCLDVDGVRTGGDNARLTLYYCSDNDDHHWTIP</sequence>
<evidence type="ECO:0000259" key="2">
    <source>
        <dbReference type="SMART" id="SM00458"/>
    </source>
</evidence>
<dbReference type="Proteomes" id="UP001589887">
    <property type="component" value="Unassembled WGS sequence"/>
</dbReference>
<dbReference type="RefSeq" id="WP_394316463.1">
    <property type="nucleotide sequence ID" value="NZ_JBHMQV010000001.1"/>
</dbReference>